<organism evidence="1 2">
    <name type="scientific">Scylla paramamosain</name>
    <name type="common">Mud crab</name>
    <dbReference type="NCBI Taxonomy" id="85552"/>
    <lineage>
        <taxon>Eukaryota</taxon>
        <taxon>Metazoa</taxon>
        <taxon>Ecdysozoa</taxon>
        <taxon>Arthropoda</taxon>
        <taxon>Crustacea</taxon>
        <taxon>Multicrustacea</taxon>
        <taxon>Malacostraca</taxon>
        <taxon>Eumalacostraca</taxon>
        <taxon>Eucarida</taxon>
        <taxon>Decapoda</taxon>
        <taxon>Pleocyemata</taxon>
        <taxon>Brachyura</taxon>
        <taxon>Eubrachyura</taxon>
        <taxon>Portunoidea</taxon>
        <taxon>Portunidae</taxon>
        <taxon>Portuninae</taxon>
        <taxon>Scylla</taxon>
    </lineage>
</organism>
<accession>A0AAW0SKD7</accession>
<protein>
    <submittedName>
        <fullName evidence="1">Uncharacterized protein</fullName>
    </submittedName>
</protein>
<dbReference type="Proteomes" id="UP001487740">
    <property type="component" value="Unassembled WGS sequence"/>
</dbReference>
<gene>
    <name evidence="1" type="ORF">O3P69_008359</name>
</gene>
<dbReference type="EMBL" id="JARAKH010000049">
    <property type="protein sequence ID" value="KAK8375464.1"/>
    <property type="molecule type" value="Genomic_DNA"/>
</dbReference>
<evidence type="ECO:0000313" key="2">
    <source>
        <dbReference type="Proteomes" id="UP001487740"/>
    </source>
</evidence>
<name>A0AAW0SKD7_SCYPA</name>
<sequence>MRPSYQYETGRNQNDPCNYYLHQPEDPFLHHLLDCPSTALPITRQCTGRSHQPAHVNTVRVVADADPTSPLRGVCLYLRHET</sequence>
<reference evidence="1 2" key="1">
    <citation type="submission" date="2023-03" db="EMBL/GenBank/DDBJ databases">
        <title>High-quality genome of Scylla paramamosain provides insights in environmental adaptation.</title>
        <authorList>
            <person name="Zhang L."/>
        </authorList>
    </citation>
    <scope>NUCLEOTIDE SEQUENCE [LARGE SCALE GENOMIC DNA]</scope>
    <source>
        <strain evidence="1">LZ_2023a</strain>
        <tissue evidence="1">Muscle</tissue>
    </source>
</reference>
<comment type="caution">
    <text evidence="1">The sequence shown here is derived from an EMBL/GenBank/DDBJ whole genome shotgun (WGS) entry which is preliminary data.</text>
</comment>
<proteinExistence type="predicted"/>
<evidence type="ECO:0000313" key="1">
    <source>
        <dbReference type="EMBL" id="KAK8375464.1"/>
    </source>
</evidence>
<keyword evidence="2" id="KW-1185">Reference proteome</keyword>
<dbReference type="AlphaFoldDB" id="A0AAW0SKD7"/>